<dbReference type="PANTHER" id="PTHR31766">
    <property type="entry name" value="GLABROUS1 ENHANCER-BINDING PROTEIN-LIKE 2"/>
    <property type="match status" value="1"/>
</dbReference>
<dbReference type="OrthoDB" id="204175at2759"/>
<dbReference type="EMBL" id="KK914219">
    <property type="protein sequence ID" value="KDP46331.1"/>
    <property type="molecule type" value="Genomic_DNA"/>
</dbReference>
<dbReference type="AlphaFoldDB" id="A0A067LCX5"/>
<proteinExistence type="predicted"/>
<accession>A0A067LCX5</accession>
<evidence type="ECO:0000256" key="3">
    <source>
        <dbReference type="ARBA" id="ARBA00022989"/>
    </source>
</evidence>
<gene>
    <name evidence="8" type="ORF">JCGZ_10171</name>
</gene>
<feature type="transmembrane region" description="Helical" evidence="6">
    <location>
        <begin position="42"/>
        <end position="63"/>
    </location>
</feature>
<dbReference type="STRING" id="180498.A0A067LCX5"/>
<evidence type="ECO:0000256" key="2">
    <source>
        <dbReference type="ARBA" id="ARBA00022692"/>
    </source>
</evidence>
<evidence type="ECO:0000313" key="9">
    <source>
        <dbReference type="Proteomes" id="UP000027138"/>
    </source>
</evidence>
<keyword evidence="3 6" id="KW-1133">Transmembrane helix</keyword>
<dbReference type="InterPro" id="IPR006634">
    <property type="entry name" value="TLC-dom"/>
</dbReference>
<dbReference type="Proteomes" id="UP000027138">
    <property type="component" value="Unassembled WGS sequence"/>
</dbReference>
<organism evidence="8 9">
    <name type="scientific">Jatropha curcas</name>
    <name type="common">Barbados nut</name>
    <dbReference type="NCBI Taxonomy" id="180498"/>
    <lineage>
        <taxon>Eukaryota</taxon>
        <taxon>Viridiplantae</taxon>
        <taxon>Streptophyta</taxon>
        <taxon>Embryophyta</taxon>
        <taxon>Tracheophyta</taxon>
        <taxon>Spermatophyta</taxon>
        <taxon>Magnoliopsida</taxon>
        <taxon>eudicotyledons</taxon>
        <taxon>Gunneridae</taxon>
        <taxon>Pentapetalae</taxon>
        <taxon>rosids</taxon>
        <taxon>fabids</taxon>
        <taxon>Malpighiales</taxon>
        <taxon>Euphorbiaceae</taxon>
        <taxon>Crotonoideae</taxon>
        <taxon>Jatropheae</taxon>
        <taxon>Jatropha</taxon>
    </lineage>
</organism>
<evidence type="ECO:0000256" key="5">
    <source>
        <dbReference type="PROSITE-ProRule" id="PRU00205"/>
    </source>
</evidence>
<name>A0A067LCX5_JATCU</name>
<feature type="transmembrane region" description="Helical" evidence="6">
    <location>
        <begin position="12"/>
        <end position="30"/>
    </location>
</feature>
<dbReference type="Pfam" id="PF03798">
    <property type="entry name" value="TRAM_LAG1_CLN8"/>
    <property type="match status" value="1"/>
</dbReference>
<dbReference type="PROSITE" id="PS50922">
    <property type="entry name" value="TLC"/>
    <property type="match status" value="1"/>
</dbReference>
<comment type="subcellular location">
    <subcellularLocation>
        <location evidence="1">Membrane</location>
        <topology evidence="1">Multi-pass membrane protein</topology>
    </subcellularLocation>
</comment>
<evidence type="ECO:0000313" key="8">
    <source>
        <dbReference type="EMBL" id="KDP46331.1"/>
    </source>
</evidence>
<reference evidence="8 9" key="1">
    <citation type="journal article" date="2014" name="PLoS ONE">
        <title>Global Analysis of Gene Expression Profiles in Physic Nut (Jatropha curcas L.) Seedlings Exposed to Salt Stress.</title>
        <authorList>
            <person name="Zhang L."/>
            <person name="Zhang C."/>
            <person name="Wu P."/>
            <person name="Chen Y."/>
            <person name="Li M."/>
            <person name="Jiang H."/>
            <person name="Wu G."/>
        </authorList>
    </citation>
    <scope>NUCLEOTIDE SEQUENCE [LARGE SCALE GENOMIC DNA]</scope>
    <source>
        <strain evidence="9">cv. GZQX0401</strain>
        <tissue evidence="8">Young leaves</tissue>
    </source>
</reference>
<evidence type="ECO:0000256" key="1">
    <source>
        <dbReference type="ARBA" id="ARBA00004141"/>
    </source>
</evidence>
<feature type="transmembrane region" description="Helical" evidence="6">
    <location>
        <begin position="104"/>
        <end position="124"/>
    </location>
</feature>
<keyword evidence="9" id="KW-1185">Reference proteome</keyword>
<dbReference type="SMART" id="SM00724">
    <property type="entry name" value="TLC"/>
    <property type="match status" value="1"/>
</dbReference>
<feature type="domain" description="TLC" evidence="7">
    <location>
        <begin position="36"/>
        <end position="239"/>
    </location>
</feature>
<sequence length="247" mass="28342">METLIQSLPNLPLFFSFFLFIYLLAYFVVFRNWTSKVRSEASSCLISLCHGTPAVFLASYAIFADSNRGFSSPNTIIQDAVLDYSIAYFLMDLIHYVIFYPSDVLFIGHHLATLFVFMTCRYVVSHGAYAILWLLILAEVTSLCQNTWTLAGARRTDVKFASKVYDFLSPPFYAFYSLVRGLLGPYFVYQMGAFYISGVADRVIPKWVWISWMIVVTTAISVSILWITNLWVELYRAKKSKCEKKLT</sequence>
<keyword evidence="2 5" id="KW-0812">Transmembrane</keyword>
<dbReference type="KEGG" id="jcu:105633113"/>
<keyword evidence="4 5" id="KW-0472">Membrane</keyword>
<feature type="transmembrane region" description="Helical" evidence="6">
    <location>
        <begin position="75"/>
        <end position="97"/>
    </location>
</feature>
<evidence type="ECO:0000256" key="4">
    <source>
        <dbReference type="ARBA" id="ARBA00023136"/>
    </source>
</evidence>
<feature type="transmembrane region" description="Helical" evidence="6">
    <location>
        <begin position="209"/>
        <end position="232"/>
    </location>
</feature>
<dbReference type="GO" id="GO:0016020">
    <property type="term" value="C:membrane"/>
    <property type="evidence" value="ECO:0007669"/>
    <property type="project" value="UniProtKB-SubCell"/>
</dbReference>
<feature type="transmembrane region" description="Helical" evidence="6">
    <location>
        <begin position="130"/>
        <end position="151"/>
    </location>
</feature>
<protein>
    <recommendedName>
        <fullName evidence="7">TLC domain-containing protein</fullName>
    </recommendedName>
</protein>
<feature type="transmembrane region" description="Helical" evidence="6">
    <location>
        <begin position="172"/>
        <end position="189"/>
    </location>
</feature>
<evidence type="ECO:0000256" key="6">
    <source>
        <dbReference type="SAM" id="Phobius"/>
    </source>
</evidence>
<evidence type="ECO:0000259" key="7">
    <source>
        <dbReference type="PROSITE" id="PS50922"/>
    </source>
</evidence>
<dbReference type="PANTHER" id="PTHR31766:SF2">
    <property type="entry name" value="GLABROUS1 ENHANCER-BINDING PROTEIN-LIKE 2"/>
    <property type="match status" value="1"/>
</dbReference>
<dbReference type="InterPro" id="IPR040327">
    <property type="entry name" value="At5g14285-like"/>
</dbReference>